<evidence type="ECO:0000313" key="4">
    <source>
        <dbReference type="Proteomes" id="UP000255165"/>
    </source>
</evidence>
<protein>
    <submittedName>
        <fullName evidence="3">DUF1329 domain-containing protein</fullName>
    </submittedName>
</protein>
<keyword evidence="2" id="KW-0732">Signal</keyword>
<feature type="chain" id="PRO_5016935739" evidence="2">
    <location>
        <begin position="33"/>
        <end position="456"/>
    </location>
</feature>
<dbReference type="EMBL" id="QKWJ01000059">
    <property type="protein sequence ID" value="RDK06588.1"/>
    <property type="molecule type" value="Genomic_DNA"/>
</dbReference>
<reference evidence="4" key="1">
    <citation type="submission" date="2018-06" db="EMBL/GenBank/DDBJ databases">
        <authorList>
            <person name="Feng T."/>
            <person name="Jeon C.O."/>
        </authorList>
    </citation>
    <scope>NUCLEOTIDE SEQUENCE [LARGE SCALE GENOMIC DNA]</scope>
    <source>
        <strain evidence="4">S23</strain>
    </source>
</reference>
<feature type="signal peptide" evidence="2">
    <location>
        <begin position="1"/>
        <end position="32"/>
    </location>
</feature>
<dbReference type="AlphaFoldDB" id="A0A370NM65"/>
<evidence type="ECO:0000313" key="3">
    <source>
        <dbReference type="EMBL" id="RDK06588.1"/>
    </source>
</evidence>
<dbReference type="Proteomes" id="UP000255165">
    <property type="component" value="Unassembled WGS sequence"/>
</dbReference>
<sequence>MKNPIHRILAVALGLLATVPALSIGAVSPQEAATLKTTLTPLGAERAGNKEGTIPAWTGGYTAGSGAQKSEGRRVDPFAADKPLFTITAANASKYSEHLSEGVMALFQRYPETFRINVYPTRRTAAAPQWLYNNTLRNATQAKLSKDGLAVEGAYGGVPFPIPKSGEEVRWNHLTRWRGQSIDMRYKVWANTPSGQSVLATQATVNDQFPYYREPAGDGSKHDGMFWQSIQSTDAPAFRAGEALLLRDQNDFSDGRMIWQYLAGQRRVRRAPNIGFDTPDFVASGTSFFDEAFGGVGSSERYDLKLLGKKEMYIPYNTNRLLTISDAEAMAKNHLKPENLRWELHRVWVVEATLKAGKRHAVPRRISYHDEDTWATSVMDGWDAQGKIWRTDLMLPFVAPELPAVVTMCTDAFFNLQTGAWLYRCSMGDFDEQYKAVPYRADSYFTPDALVSNQAR</sequence>
<comment type="caution">
    <text evidence="3">The sequence shown here is derived from an EMBL/GenBank/DDBJ whole genome shotgun (WGS) entry which is preliminary data.</text>
</comment>
<dbReference type="CDD" id="cd16329">
    <property type="entry name" value="LolA_like"/>
    <property type="match status" value="1"/>
</dbReference>
<name>A0A370NM65_9BURK</name>
<dbReference type="Pfam" id="PF07044">
    <property type="entry name" value="DUF1329"/>
    <property type="match status" value="1"/>
</dbReference>
<feature type="region of interest" description="Disordered" evidence="1">
    <location>
        <begin position="46"/>
        <end position="72"/>
    </location>
</feature>
<keyword evidence="4" id="KW-1185">Reference proteome</keyword>
<evidence type="ECO:0000256" key="2">
    <source>
        <dbReference type="SAM" id="SignalP"/>
    </source>
</evidence>
<organism evidence="3 4">
    <name type="scientific">Cupriavidus lacunae</name>
    <dbReference type="NCBI Taxonomy" id="2666307"/>
    <lineage>
        <taxon>Bacteria</taxon>
        <taxon>Pseudomonadati</taxon>
        <taxon>Pseudomonadota</taxon>
        <taxon>Betaproteobacteria</taxon>
        <taxon>Burkholderiales</taxon>
        <taxon>Burkholderiaceae</taxon>
        <taxon>Cupriavidus</taxon>
    </lineage>
</organism>
<accession>A0A370NM65</accession>
<dbReference type="InterPro" id="IPR010752">
    <property type="entry name" value="DUF1329"/>
</dbReference>
<dbReference type="RefSeq" id="WP_115214994.1">
    <property type="nucleotide sequence ID" value="NZ_QKWJ01000059.1"/>
</dbReference>
<gene>
    <name evidence="3" type="ORF">DN412_30585</name>
</gene>
<evidence type="ECO:0000256" key="1">
    <source>
        <dbReference type="SAM" id="MobiDB-lite"/>
    </source>
</evidence>
<dbReference type="Gene3D" id="2.50.20.10">
    <property type="entry name" value="Lipoprotein localisation LolA/LolB/LppX"/>
    <property type="match status" value="1"/>
</dbReference>
<proteinExistence type="predicted"/>